<keyword evidence="8" id="KW-1185">Reference proteome</keyword>
<reference evidence="7 8" key="1">
    <citation type="submission" date="2023-11" db="EMBL/GenBank/DDBJ databases">
        <title>An acidophilic fungus is an integral part of prey digestion in a carnivorous sundew plant.</title>
        <authorList>
            <person name="Tsai I.J."/>
        </authorList>
    </citation>
    <scope>NUCLEOTIDE SEQUENCE [LARGE SCALE GENOMIC DNA]</scope>
    <source>
        <strain evidence="7">169a</strain>
    </source>
</reference>
<feature type="region of interest" description="Disordered" evidence="5">
    <location>
        <begin position="498"/>
        <end position="517"/>
    </location>
</feature>
<dbReference type="Pfam" id="PF05277">
    <property type="entry name" value="DUF726"/>
    <property type="match status" value="2"/>
</dbReference>
<feature type="transmembrane region" description="Helical" evidence="6">
    <location>
        <begin position="259"/>
        <end position="278"/>
    </location>
</feature>
<name>A0AAQ3LYP3_9PEZI</name>
<evidence type="ECO:0000256" key="4">
    <source>
        <dbReference type="ARBA" id="ARBA00023136"/>
    </source>
</evidence>
<organism evidence="7 8">
    <name type="scientific">Acrodontium crateriforme</name>
    <dbReference type="NCBI Taxonomy" id="150365"/>
    <lineage>
        <taxon>Eukaryota</taxon>
        <taxon>Fungi</taxon>
        <taxon>Dikarya</taxon>
        <taxon>Ascomycota</taxon>
        <taxon>Pezizomycotina</taxon>
        <taxon>Dothideomycetes</taxon>
        <taxon>Dothideomycetidae</taxon>
        <taxon>Mycosphaerellales</taxon>
        <taxon>Teratosphaeriaceae</taxon>
        <taxon>Acrodontium</taxon>
    </lineage>
</organism>
<evidence type="ECO:0000256" key="2">
    <source>
        <dbReference type="ARBA" id="ARBA00022692"/>
    </source>
</evidence>
<dbReference type="PANTHER" id="PTHR17920:SF22">
    <property type="entry name" value="DUF726 DOMAIN PROTEIN (AFU_ORTHOLOGUE AFUA_2G12860)"/>
    <property type="match status" value="1"/>
</dbReference>
<dbReference type="InterPro" id="IPR007941">
    <property type="entry name" value="DUF726"/>
</dbReference>
<evidence type="ECO:0000256" key="1">
    <source>
        <dbReference type="ARBA" id="ARBA00004141"/>
    </source>
</evidence>
<proteinExistence type="predicted"/>
<evidence type="ECO:0000313" key="7">
    <source>
        <dbReference type="EMBL" id="WPG97966.1"/>
    </source>
</evidence>
<accession>A0AAQ3LYP3</accession>
<dbReference type="Proteomes" id="UP001303373">
    <property type="component" value="Chromosome 1"/>
</dbReference>
<dbReference type="PANTHER" id="PTHR17920">
    <property type="entry name" value="TRANSMEMBRANE AND COILED-COIL DOMAIN-CONTAINING PROTEIN 4 TMCO4"/>
    <property type="match status" value="1"/>
</dbReference>
<protein>
    <submittedName>
        <fullName evidence="7">Uncharacterized protein</fullName>
    </submittedName>
</protein>
<keyword evidence="3 6" id="KW-1133">Transmembrane helix</keyword>
<dbReference type="EMBL" id="CP138580">
    <property type="protein sequence ID" value="WPG97966.1"/>
    <property type="molecule type" value="Genomic_DNA"/>
</dbReference>
<evidence type="ECO:0000256" key="3">
    <source>
        <dbReference type="ARBA" id="ARBA00022989"/>
    </source>
</evidence>
<evidence type="ECO:0000256" key="6">
    <source>
        <dbReference type="SAM" id="Phobius"/>
    </source>
</evidence>
<keyword evidence="4 6" id="KW-0472">Membrane</keyword>
<sequence>MASNSHASINQVLSTPALRTDLVTLVALISDSMRRDIVASFSPLHTSNAASGETSDILIEFSEESVIQKRLSQNVQRQDSVLNRPETQHLRRIALKHFDKWQIDVLRRITEALSVTPDAIRKARAGAKARAEVTAKAKRDPECDQWAGMSENAEEHIDDMEHHECIIPAGFEFDVLKLTKDEWTVVLDSVLLLLISVQHFSAYSRVLISRVTRLFQLPASTLVEHESKVAEGLLDSAATQLTTDASTQRQASNQAISRGVIGALVAPILAGSLGTLMGDIGHGAIASLLGPLATNAVLVGVLFGAYSGMMTVNIMSKSAGEIKDFKFLPLADFDHESKTAPSSSASQDDGMAQLKLPENLINYKSQLVSADRFPNLAISFEPRKVFSTSRIESFGLQRETDTPMRLSRKTSETLQDYAVDSAGYQLLSLLVAGLWPFGILRAASVLDNPSVQLGIAGVQRVDGVAGVENYDVTDMIDGHDKYRCSIVSILESQESHLEQLSASTKQRQDDRPSAQQEEDCALAREDEEGQIIIVCSASASKRRVIDFEPMTSRQTSAAKETVTHDDLKDGEDMPAMHTIKLANNEDEPLAMLDPEPEPELYTGCHTMHISIQTLARRRKVSMSR</sequence>
<evidence type="ECO:0000256" key="5">
    <source>
        <dbReference type="SAM" id="MobiDB-lite"/>
    </source>
</evidence>
<dbReference type="AlphaFoldDB" id="A0AAQ3LYP3"/>
<keyword evidence="2 6" id="KW-0812">Transmembrane</keyword>
<gene>
    <name evidence="7" type="ORF">R9X50_00074900</name>
</gene>
<comment type="subcellular location">
    <subcellularLocation>
        <location evidence="1">Membrane</location>
        <topology evidence="1">Multi-pass membrane protein</topology>
    </subcellularLocation>
</comment>
<dbReference type="GO" id="GO:0016020">
    <property type="term" value="C:membrane"/>
    <property type="evidence" value="ECO:0007669"/>
    <property type="project" value="UniProtKB-SubCell"/>
</dbReference>
<evidence type="ECO:0000313" key="8">
    <source>
        <dbReference type="Proteomes" id="UP001303373"/>
    </source>
</evidence>
<feature type="transmembrane region" description="Helical" evidence="6">
    <location>
        <begin position="284"/>
        <end position="306"/>
    </location>
</feature>